<feature type="binding site" description="axial binding residue" evidence="7">
    <location>
        <position position="390"/>
    </location>
    <ligand>
        <name>heme</name>
        <dbReference type="ChEBI" id="CHEBI:30413"/>
    </ligand>
    <ligandPart>
        <name>Fe</name>
        <dbReference type="ChEBI" id="CHEBI:18248"/>
    </ligandPart>
</feature>
<dbReference type="PRINTS" id="PR00465">
    <property type="entry name" value="EP450IV"/>
</dbReference>
<dbReference type="Pfam" id="PF00067">
    <property type="entry name" value="p450"/>
    <property type="match status" value="1"/>
</dbReference>
<dbReference type="InterPro" id="IPR001128">
    <property type="entry name" value="Cyt_P450"/>
</dbReference>
<dbReference type="PANTHER" id="PTHR24291">
    <property type="entry name" value="CYTOCHROME P450 FAMILY 4"/>
    <property type="match status" value="1"/>
</dbReference>
<dbReference type="EMBL" id="BKZW01000003">
    <property type="protein sequence ID" value="GER90858.1"/>
    <property type="molecule type" value="Genomic_DNA"/>
</dbReference>
<evidence type="ECO:0000256" key="8">
    <source>
        <dbReference type="RuleBase" id="RU000461"/>
    </source>
</evidence>
<keyword evidence="4 8" id="KW-0560">Oxidoreductase</keyword>
<evidence type="ECO:0000256" key="5">
    <source>
        <dbReference type="ARBA" id="ARBA00023004"/>
    </source>
</evidence>
<dbReference type="RefSeq" id="WP_151758574.1">
    <property type="nucleotide sequence ID" value="NZ_BKZW01000003.1"/>
</dbReference>
<dbReference type="GO" id="GO:0016705">
    <property type="term" value="F:oxidoreductase activity, acting on paired donors, with incorporation or reduction of molecular oxygen"/>
    <property type="evidence" value="ECO:0007669"/>
    <property type="project" value="InterPro"/>
</dbReference>
<dbReference type="PRINTS" id="PR00385">
    <property type="entry name" value="P450"/>
</dbReference>
<keyword evidence="3 7" id="KW-0479">Metal-binding</keyword>
<dbReference type="InterPro" id="IPR050196">
    <property type="entry name" value="Cytochrome_P450_Monoox"/>
</dbReference>
<dbReference type="PROSITE" id="PS00086">
    <property type="entry name" value="CYTOCHROME_P450"/>
    <property type="match status" value="1"/>
</dbReference>
<evidence type="ECO:0000256" key="3">
    <source>
        <dbReference type="ARBA" id="ARBA00022723"/>
    </source>
</evidence>
<dbReference type="GO" id="GO:0020037">
    <property type="term" value="F:heme binding"/>
    <property type="evidence" value="ECO:0007669"/>
    <property type="project" value="InterPro"/>
</dbReference>
<dbReference type="Proteomes" id="UP000326912">
    <property type="component" value="Unassembled WGS sequence"/>
</dbReference>
<keyword evidence="10" id="KW-1185">Reference proteome</keyword>
<comment type="cofactor">
    <cofactor evidence="7">
        <name>heme</name>
        <dbReference type="ChEBI" id="CHEBI:30413"/>
    </cofactor>
</comment>
<evidence type="ECO:0000256" key="2">
    <source>
        <dbReference type="ARBA" id="ARBA00022617"/>
    </source>
</evidence>
<gene>
    <name evidence="9" type="ORF">KDW_50200</name>
</gene>
<evidence type="ECO:0000256" key="1">
    <source>
        <dbReference type="ARBA" id="ARBA00010617"/>
    </source>
</evidence>
<protein>
    <submittedName>
        <fullName evidence="9">Putative cytochrome P450</fullName>
    </submittedName>
</protein>
<dbReference type="Gene3D" id="1.10.630.10">
    <property type="entry name" value="Cytochrome P450"/>
    <property type="match status" value="1"/>
</dbReference>
<keyword evidence="6 8" id="KW-0503">Monooxygenase</keyword>
<dbReference type="GO" id="GO:0005506">
    <property type="term" value="F:iron ion binding"/>
    <property type="evidence" value="ECO:0007669"/>
    <property type="project" value="InterPro"/>
</dbReference>
<evidence type="ECO:0000313" key="10">
    <source>
        <dbReference type="Proteomes" id="UP000326912"/>
    </source>
</evidence>
<sequence>MSEIKQSEQVHPYEAIPYVQLPDDYQLHLGEILGEAYAQHGPIFRASFFDMQDIVYMVGPEANRFVLVSNRQKFSNYVGWGTIFGVVETFGRGLLSMDGAEHDQQRKVMNPAFTVSYMDRYLPLMNRVIREQVATWAERPEVNIYDEARKLTFEVAAETLTSLKPGAEVERFRELYMSLIDVPETIATNQEFQEHIKRTHHEIAQLLEPKIEERRQHPGDDVFSLLVNARDAQGNMMSNEQIIAHVNILLVAGHETSTSLSAWLLYLLTQHPEYTQRILTEQEQILGQKVDPGLDDLKRMKVLEYALSEAERLYAPVPNGPRGVTEDFVFNGYQVPAGSFLFYSIIGSHMLPHIFKDPATFDPDRFAAPREEHKKHPYALVGFGGGPRICIGINFAQIEIKAMVSHILRNYKLELVPDQHIVQVYGVTGQPMNGIYMRVSKL</sequence>
<evidence type="ECO:0000313" key="9">
    <source>
        <dbReference type="EMBL" id="GER90858.1"/>
    </source>
</evidence>
<comment type="caution">
    <text evidence="9">The sequence shown here is derived from an EMBL/GenBank/DDBJ whole genome shotgun (WGS) entry which is preliminary data.</text>
</comment>
<reference evidence="9 10" key="1">
    <citation type="submission" date="2019-10" db="EMBL/GenBank/DDBJ databases">
        <title>Dictyobacter vulcani sp. nov., within the class Ktedonobacteria, isolated from soil of volcanic Mt. Zao.</title>
        <authorList>
            <person name="Zheng Y."/>
            <person name="Wang C.M."/>
            <person name="Sakai Y."/>
            <person name="Abe K."/>
            <person name="Yokota A."/>
            <person name="Yabe S."/>
        </authorList>
    </citation>
    <scope>NUCLEOTIDE SEQUENCE [LARGE SCALE GENOMIC DNA]</scope>
    <source>
        <strain evidence="9 10">W12</strain>
    </source>
</reference>
<evidence type="ECO:0000256" key="7">
    <source>
        <dbReference type="PIRSR" id="PIRSR602403-1"/>
    </source>
</evidence>
<dbReference type="SUPFAM" id="SSF48264">
    <property type="entry name" value="Cytochrome P450"/>
    <property type="match status" value="1"/>
</dbReference>
<dbReference type="InterPro" id="IPR017972">
    <property type="entry name" value="Cyt_P450_CS"/>
</dbReference>
<evidence type="ECO:0000256" key="4">
    <source>
        <dbReference type="ARBA" id="ARBA00023002"/>
    </source>
</evidence>
<accession>A0A5J4KMA6</accession>
<dbReference type="InterPro" id="IPR036396">
    <property type="entry name" value="Cyt_P450_sf"/>
</dbReference>
<name>A0A5J4KMA6_9CHLR</name>
<organism evidence="9 10">
    <name type="scientific">Dictyobacter vulcani</name>
    <dbReference type="NCBI Taxonomy" id="2607529"/>
    <lineage>
        <taxon>Bacteria</taxon>
        <taxon>Bacillati</taxon>
        <taxon>Chloroflexota</taxon>
        <taxon>Ktedonobacteria</taxon>
        <taxon>Ktedonobacterales</taxon>
        <taxon>Dictyobacteraceae</taxon>
        <taxon>Dictyobacter</taxon>
    </lineage>
</organism>
<proteinExistence type="inferred from homology"/>
<dbReference type="PANTHER" id="PTHR24291:SF50">
    <property type="entry name" value="BIFUNCTIONAL ALBAFLAVENONE MONOOXYGENASE_TERPENE SYNTHASE"/>
    <property type="match status" value="1"/>
</dbReference>
<dbReference type="GO" id="GO:0004497">
    <property type="term" value="F:monooxygenase activity"/>
    <property type="evidence" value="ECO:0007669"/>
    <property type="project" value="UniProtKB-KW"/>
</dbReference>
<dbReference type="InterPro" id="IPR002403">
    <property type="entry name" value="Cyt_P450_E_grp-IV"/>
</dbReference>
<dbReference type="AlphaFoldDB" id="A0A5J4KMA6"/>
<comment type="similarity">
    <text evidence="1 8">Belongs to the cytochrome P450 family.</text>
</comment>
<keyword evidence="5 7" id="KW-0408">Iron</keyword>
<keyword evidence="2 7" id="KW-0349">Heme</keyword>
<evidence type="ECO:0000256" key="6">
    <source>
        <dbReference type="ARBA" id="ARBA00023033"/>
    </source>
</evidence>